<proteinExistence type="predicted"/>
<dbReference type="Proteomes" id="UP000239899">
    <property type="component" value="Unassembled WGS sequence"/>
</dbReference>
<dbReference type="InterPro" id="IPR049730">
    <property type="entry name" value="SNF2/RAD54-like_C"/>
</dbReference>
<evidence type="ECO:0000313" key="6">
    <source>
        <dbReference type="Proteomes" id="UP000239899"/>
    </source>
</evidence>
<accession>A0A2P6TRB6</accession>
<organism evidence="5 6">
    <name type="scientific">Chlorella sorokiniana</name>
    <name type="common">Freshwater green alga</name>
    <dbReference type="NCBI Taxonomy" id="3076"/>
    <lineage>
        <taxon>Eukaryota</taxon>
        <taxon>Viridiplantae</taxon>
        <taxon>Chlorophyta</taxon>
        <taxon>core chlorophytes</taxon>
        <taxon>Trebouxiophyceae</taxon>
        <taxon>Chlorellales</taxon>
        <taxon>Chlorellaceae</taxon>
        <taxon>Chlorella clade</taxon>
        <taxon>Chlorella</taxon>
    </lineage>
</organism>
<dbReference type="Pfam" id="PF00176">
    <property type="entry name" value="SNF2-rel_dom"/>
    <property type="match status" value="1"/>
</dbReference>
<dbReference type="PANTHER" id="PTHR10799">
    <property type="entry name" value="SNF2/RAD54 HELICASE FAMILY"/>
    <property type="match status" value="1"/>
</dbReference>
<dbReference type="OrthoDB" id="1738433at2759"/>
<dbReference type="PROSITE" id="PS51192">
    <property type="entry name" value="HELICASE_ATP_BIND_1"/>
    <property type="match status" value="1"/>
</dbReference>
<evidence type="ECO:0000256" key="1">
    <source>
        <dbReference type="ARBA" id="ARBA00022801"/>
    </source>
</evidence>
<keyword evidence="1" id="KW-0378">Hydrolase</keyword>
<feature type="domain" description="Helicase C-terminal" evidence="4">
    <location>
        <begin position="808"/>
        <end position="979"/>
    </location>
</feature>
<dbReference type="STRING" id="3076.A0A2P6TRB6"/>
<sequence>MEDKLLGGGEGLGSFMALLTDAAPAQTAPSQRLGSLAQPGPGERGSGAAAAGGAGLTPAALQQQQHLQQQQQQLYAAPQVASLPGGYAGPAGGIPQQPLPGVNPGGLYGGGYARQAPGGLGSLGLAGGMPTLVQQPNSGALPYAVPGSSLGAQGEPPAKRQAIDPFGQYALQPQQQFVQPSLGVGLAPRQQQNYTGLLAHLGQQQGVNLATLPPGYGSLPGQQLAAHSQQQLAAQQAAQQAAQVQAYAMRVAVDNKGRAEEYDHKFEAEDTTAKDHADEVMRRCEEVTQMLRKTLGKHTEGDRFGATNAGGEVEYHQVEQPQMIEACGDTARYLKPYQLVGINFLLLLYRSKVSGAILADEMGLGKTAQLITYLGCIRHLENDPGPHLVVVPASLLENWQRELRRWCPALKIVVYYGKHRVVVRKRLNTLKEKLAKGEEVNDDLSDLADPDLLAEAAASHKLAEAAAAAEAEEAGIDDDPYGAGALHESDDEFDIDKERAGEDADLVPEEKPPEWDIDMSVQAAPFNVMLTCYTLFERDSPEQRLDRGFLEKWRWSHLIMDEAHALKNRNASRTTRLRRIANASRRRIMMTGTPLQNDLAELQNLLHFLLPTVFAAQGFEDLAEMLQGDDDEIAKLTERMKSLLGPFVLRRLKQEVAGQLTEKTHATEFIEMTEEQAGLYAASVARMRSQITGKAYAAAQDNSQKGVEKFLRALGAKKISHMFTHLRKIAQHPLLVRSQFTDDQVAVLARMAYERALFGGAATEKRVREELMNYSDFSLHAFCYNAGPDFASFRLNQSHMMASTKFRFLAKLLEQLKAAGSRPLIFSQWTAVLDIMEWLMEVLQLPYVRLDGSTAVDARLATVDRFNHNDDVFAFLLSTRAGGQGLNLTGADTVILHDVDFNPQIDRQAEDRCHRLGQTRPVKVYRLITKGTVDQNIYNLSQRKLRMDSAVLDGITSGKGGKADESAQMGFILHSLIMSSEHAAEGDKANGAAA</sequence>
<gene>
    <name evidence="5" type="ORF">C2E21_4863</name>
</gene>
<name>A0A2P6TRB6_CHLSO</name>
<dbReference type="InterPro" id="IPR001650">
    <property type="entry name" value="Helicase_C-like"/>
</dbReference>
<dbReference type="AlphaFoldDB" id="A0A2P6TRB6"/>
<dbReference type="CDD" id="cd17919">
    <property type="entry name" value="DEXHc_Snf"/>
    <property type="match status" value="1"/>
</dbReference>
<dbReference type="Gene3D" id="3.40.50.300">
    <property type="entry name" value="P-loop containing nucleotide triphosphate hydrolases"/>
    <property type="match status" value="1"/>
</dbReference>
<dbReference type="PROSITE" id="PS51194">
    <property type="entry name" value="HELICASE_CTER"/>
    <property type="match status" value="1"/>
</dbReference>
<dbReference type="InterPro" id="IPR014001">
    <property type="entry name" value="Helicase_ATP-bd"/>
</dbReference>
<evidence type="ECO:0000259" key="3">
    <source>
        <dbReference type="PROSITE" id="PS51192"/>
    </source>
</evidence>
<dbReference type="SMART" id="SM00487">
    <property type="entry name" value="DEXDc"/>
    <property type="match status" value="1"/>
</dbReference>
<dbReference type="Pfam" id="PF00271">
    <property type="entry name" value="Helicase_C"/>
    <property type="match status" value="1"/>
</dbReference>
<feature type="compositionally biased region" description="Gly residues" evidence="2">
    <location>
        <begin position="42"/>
        <end position="55"/>
    </location>
</feature>
<dbReference type="CDD" id="cd18793">
    <property type="entry name" value="SF2_C_SNF"/>
    <property type="match status" value="1"/>
</dbReference>
<dbReference type="EMBL" id="LHPG02000008">
    <property type="protein sequence ID" value="PRW56604.1"/>
    <property type="molecule type" value="Genomic_DNA"/>
</dbReference>
<dbReference type="InterPro" id="IPR027417">
    <property type="entry name" value="P-loop_NTPase"/>
</dbReference>
<dbReference type="InterPro" id="IPR038718">
    <property type="entry name" value="SNF2-like_sf"/>
</dbReference>
<dbReference type="Gene3D" id="3.40.50.10810">
    <property type="entry name" value="Tandem AAA-ATPase domain"/>
    <property type="match status" value="2"/>
</dbReference>
<protein>
    <submittedName>
        <fullName evidence="5">CHROMATIN REMODELING 19</fullName>
    </submittedName>
</protein>
<reference evidence="5 6" key="1">
    <citation type="journal article" date="2018" name="Plant J.">
        <title>Genome sequences of Chlorella sorokiniana UTEX 1602 and Micractinium conductrix SAG 241.80: implications to maltose excretion by a green alga.</title>
        <authorList>
            <person name="Arriola M.B."/>
            <person name="Velmurugan N."/>
            <person name="Zhang Y."/>
            <person name="Plunkett M.H."/>
            <person name="Hondzo H."/>
            <person name="Barney B.M."/>
        </authorList>
    </citation>
    <scope>NUCLEOTIDE SEQUENCE [LARGE SCALE GENOMIC DNA]</scope>
    <source>
        <strain evidence="6">UTEX 1602</strain>
    </source>
</reference>
<comment type="caution">
    <text evidence="5">The sequence shown here is derived from an EMBL/GenBank/DDBJ whole genome shotgun (WGS) entry which is preliminary data.</text>
</comment>
<evidence type="ECO:0000313" key="5">
    <source>
        <dbReference type="EMBL" id="PRW56604.1"/>
    </source>
</evidence>
<dbReference type="SMART" id="SM00490">
    <property type="entry name" value="HELICc"/>
    <property type="match status" value="1"/>
</dbReference>
<feature type="region of interest" description="Disordered" evidence="2">
    <location>
        <begin position="26"/>
        <end position="57"/>
    </location>
</feature>
<dbReference type="GO" id="GO:0016787">
    <property type="term" value="F:hydrolase activity"/>
    <property type="evidence" value="ECO:0007669"/>
    <property type="project" value="UniProtKB-KW"/>
</dbReference>
<dbReference type="SUPFAM" id="SSF52540">
    <property type="entry name" value="P-loop containing nucleoside triphosphate hydrolases"/>
    <property type="match status" value="2"/>
</dbReference>
<keyword evidence="6" id="KW-1185">Reference proteome</keyword>
<dbReference type="InterPro" id="IPR000330">
    <property type="entry name" value="SNF2_N"/>
</dbReference>
<evidence type="ECO:0000256" key="2">
    <source>
        <dbReference type="SAM" id="MobiDB-lite"/>
    </source>
</evidence>
<evidence type="ECO:0000259" key="4">
    <source>
        <dbReference type="PROSITE" id="PS51194"/>
    </source>
</evidence>
<dbReference type="GO" id="GO:0005524">
    <property type="term" value="F:ATP binding"/>
    <property type="evidence" value="ECO:0007669"/>
    <property type="project" value="InterPro"/>
</dbReference>
<feature type="domain" description="Helicase ATP-binding" evidence="3">
    <location>
        <begin position="347"/>
        <end position="612"/>
    </location>
</feature>